<dbReference type="OrthoDB" id="3352955at2759"/>
<keyword evidence="3" id="KW-1003">Cell membrane</keyword>
<dbReference type="AlphaFoldDB" id="A0A1R2CES1"/>
<keyword evidence="4" id="KW-0328">Glycosyltransferase</keyword>
<evidence type="ECO:0000256" key="10">
    <source>
        <dbReference type="SAM" id="MobiDB-lite"/>
    </source>
</evidence>
<dbReference type="PANTHER" id="PTHR22914:SF9">
    <property type="entry name" value="CHITIN SYNTHASE 1"/>
    <property type="match status" value="1"/>
</dbReference>
<evidence type="ECO:0000256" key="1">
    <source>
        <dbReference type="ARBA" id="ARBA00004651"/>
    </source>
</evidence>
<evidence type="ECO:0000256" key="5">
    <source>
        <dbReference type="ARBA" id="ARBA00022679"/>
    </source>
</evidence>
<keyword evidence="9" id="KW-0961">Cell wall biogenesis/degradation</keyword>
<dbReference type="InterPro" id="IPR029044">
    <property type="entry name" value="Nucleotide-diphossugar_trans"/>
</dbReference>
<feature type="transmembrane region" description="Helical" evidence="11">
    <location>
        <begin position="531"/>
        <end position="551"/>
    </location>
</feature>
<feature type="transmembrane region" description="Helical" evidence="11">
    <location>
        <begin position="583"/>
        <end position="601"/>
    </location>
</feature>
<dbReference type="Proteomes" id="UP000187209">
    <property type="component" value="Unassembled WGS sequence"/>
</dbReference>
<feature type="compositionally biased region" description="Basic and acidic residues" evidence="10">
    <location>
        <begin position="706"/>
        <end position="722"/>
    </location>
</feature>
<feature type="transmembrane region" description="Helical" evidence="11">
    <location>
        <begin position="501"/>
        <end position="525"/>
    </location>
</feature>
<dbReference type="GO" id="GO:0005886">
    <property type="term" value="C:plasma membrane"/>
    <property type="evidence" value="ECO:0007669"/>
    <property type="project" value="UniProtKB-SubCell"/>
</dbReference>
<accession>A0A1R2CES1</accession>
<name>A0A1R2CES1_9CILI</name>
<feature type="transmembrane region" description="Helical" evidence="11">
    <location>
        <begin position="387"/>
        <end position="412"/>
    </location>
</feature>
<dbReference type="EC" id="2.4.1.16" evidence="2"/>
<proteinExistence type="predicted"/>
<dbReference type="GO" id="GO:0006031">
    <property type="term" value="P:chitin biosynthetic process"/>
    <property type="evidence" value="ECO:0007669"/>
    <property type="project" value="TreeGrafter"/>
</dbReference>
<dbReference type="GO" id="GO:0071555">
    <property type="term" value="P:cell wall organization"/>
    <property type="evidence" value="ECO:0007669"/>
    <property type="project" value="UniProtKB-KW"/>
</dbReference>
<feature type="compositionally biased region" description="Polar residues" evidence="10">
    <location>
        <begin position="689"/>
        <end position="703"/>
    </location>
</feature>
<evidence type="ECO:0000256" key="6">
    <source>
        <dbReference type="ARBA" id="ARBA00022692"/>
    </source>
</evidence>
<feature type="transmembrane region" description="Helical" evidence="11">
    <location>
        <begin position="607"/>
        <end position="637"/>
    </location>
</feature>
<keyword evidence="8 11" id="KW-0472">Membrane</keyword>
<evidence type="ECO:0000256" key="3">
    <source>
        <dbReference type="ARBA" id="ARBA00022475"/>
    </source>
</evidence>
<evidence type="ECO:0000313" key="13">
    <source>
        <dbReference type="Proteomes" id="UP000187209"/>
    </source>
</evidence>
<evidence type="ECO:0000313" key="12">
    <source>
        <dbReference type="EMBL" id="OMJ87528.1"/>
    </source>
</evidence>
<feature type="region of interest" description="Disordered" evidence="10">
    <location>
        <begin position="672"/>
        <end position="783"/>
    </location>
</feature>
<keyword evidence="13" id="KW-1185">Reference proteome</keyword>
<comment type="subcellular location">
    <subcellularLocation>
        <location evidence="1">Cell membrane</location>
        <topology evidence="1">Multi-pass membrane protein</topology>
    </subcellularLocation>
</comment>
<gene>
    <name evidence="12" type="ORF">SteCoe_10702</name>
</gene>
<keyword evidence="7 11" id="KW-1133">Transmembrane helix</keyword>
<reference evidence="12 13" key="1">
    <citation type="submission" date="2016-11" db="EMBL/GenBank/DDBJ databases">
        <title>The macronuclear genome of Stentor coeruleus: a giant cell with tiny introns.</title>
        <authorList>
            <person name="Slabodnick M."/>
            <person name="Ruby J.G."/>
            <person name="Reiff S.B."/>
            <person name="Swart E.C."/>
            <person name="Gosai S."/>
            <person name="Prabakaran S."/>
            <person name="Witkowska E."/>
            <person name="Larue G.E."/>
            <person name="Fisher S."/>
            <person name="Freeman R.M."/>
            <person name="Gunawardena J."/>
            <person name="Chu W."/>
            <person name="Stover N.A."/>
            <person name="Gregory B.D."/>
            <person name="Nowacki M."/>
            <person name="Derisi J."/>
            <person name="Roy S.W."/>
            <person name="Marshall W.F."/>
            <person name="Sood P."/>
        </authorList>
    </citation>
    <scope>NUCLEOTIDE SEQUENCE [LARGE SCALE GENOMIC DNA]</scope>
    <source>
        <strain evidence="12">WM001</strain>
    </source>
</reference>
<sequence length="823" mass="95205">MRIRDSGDDNSFPPLKKAVGLEPIAPDSVFNENILTAMFNENLQQIKCKFLIVVSMYNESAVDFNNTMIGINDNLAYFQNAGVNHEEILCIVIVDGLKSFLDAYQKQKKYFSQFFKDKLIKKRFKTKNILKCEIPMQAKHDEFAHCFTQKVCFGDNSLPLNFCLCIKQFNKRKLNTHLWFFGGFCKMIQPEYVMLIDVGTKPMPGSIFYLYEAMVCDPKLAGCCGEITPYNYSMWKIVIPAQVVEYKLIHMLDKAFESVIGFITVLPGAFSAYRWEALEGKPLWEDYFKSICHPEVMDAFQSNIYLAEDRVLCMSLVSKKGFDYKLRYVKKSVAVTDVPDSLIMLMIQRRRWINGSWFALINVLKKFPDIFKSSHNPFRKCLFTLQMAYYLLNVIYTWFFVGGFCLSLVLAVRRHAIVLDKDKDGTINIPEGRPYIKGLELLIILYISLIMMIFIISLGTKPQRVQDFFKFISVALGFYQFFVLYLVYVSLNEIESHNYNVFIACGLASVIGSYTIIIILNWEIVTIFKGVFHYLFLVPTYIHIFLIYSICNVHDCTWGNRPDTLSEEEKSRLDEFEEFRSRWTIVWALSNSGLAYFIGWLDESDKIYSLYFLAAVSGMAFAVLIPKTICGILYIFIEYFKKTLKVDRNLPKPDFNERPFIFNTIKSPEITSNEIPQKKHKENKVAPVNQDSTIIATNSNCTHIKNPKDKNSKRRNREESSGSKKKSKKKLRNIDEKIIKKFSNSKTMTNKEKDKKMLPPLHSKTHKCDSSKKPGNKIGESDENLEIKSFKAEGLNLSYNFNASPNKLIEGFDNNLEEEKHED</sequence>
<organism evidence="12 13">
    <name type="scientific">Stentor coeruleus</name>
    <dbReference type="NCBI Taxonomy" id="5963"/>
    <lineage>
        <taxon>Eukaryota</taxon>
        <taxon>Sar</taxon>
        <taxon>Alveolata</taxon>
        <taxon>Ciliophora</taxon>
        <taxon>Postciliodesmatophora</taxon>
        <taxon>Heterotrichea</taxon>
        <taxon>Heterotrichida</taxon>
        <taxon>Stentoridae</taxon>
        <taxon>Stentor</taxon>
    </lineage>
</organism>
<evidence type="ECO:0000256" key="7">
    <source>
        <dbReference type="ARBA" id="ARBA00022989"/>
    </source>
</evidence>
<evidence type="ECO:0000256" key="11">
    <source>
        <dbReference type="SAM" id="Phobius"/>
    </source>
</evidence>
<evidence type="ECO:0000256" key="4">
    <source>
        <dbReference type="ARBA" id="ARBA00022676"/>
    </source>
</evidence>
<feature type="transmembrane region" description="Helical" evidence="11">
    <location>
        <begin position="441"/>
        <end position="459"/>
    </location>
</feature>
<dbReference type="GO" id="GO:0004100">
    <property type="term" value="F:chitin synthase activity"/>
    <property type="evidence" value="ECO:0007669"/>
    <property type="project" value="UniProtKB-EC"/>
</dbReference>
<feature type="transmembrane region" description="Helical" evidence="11">
    <location>
        <begin position="471"/>
        <end position="489"/>
    </location>
</feature>
<keyword evidence="6 11" id="KW-0812">Transmembrane</keyword>
<comment type="caution">
    <text evidence="12">The sequence shown here is derived from an EMBL/GenBank/DDBJ whole genome shotgun (WGS) entry which is preliminary data.</text>
</comment>
<dbReference type="InterPro" id="IPR004835">
    <property type="entry name" value="Chitin_synth"/>
</dbReference>
<protein>
    <recommendedName>
        <fullName evidence="2">chitin synthase</fullName>
        <ecNumber evidence="2">2.4.1.16</ecNumber>
    </recommendedName>
</protein>
<evidence type="ECO:0000256" key="9">
    <source>
        <dbReference type="ARBA" id="ARBA00023316"/>
    </source>
</evidence>
<dbReference type="EMBL" id="MPUH01000174">
    <property type="protein sequence ID" value="OMJ87528.1"/>
    <property type="molecule type" value="Genomic_DNA"/>
</dbReference>
<evidence type="ECO:0000256" key="8">
    <source>
        <dbReference type="ARBA" id="ARBA00023136"/>
    </source>
</evidence>
<dbReference type="Pfam" id="PF01644">
    <property type="entry name" value="Chitin_synth_1"/>
    <property type="match status" value="1"/>
</dbReference>
<dbReference type="SUPFAM" id="SSF53448">
    <property type="entry name" value="Nucleotide-diphospho-sugar transferases"/>
    <property type="match status" value="1"/>
</dbReference>
<evidence type="ECO:0000256" key="2">
    <source>
        <dbReference type="ARBA" id="ARBA00012543"/>
    </source>
</evidence>
<dbReference type="PANTHER" id="PTHR22914">
    <property type="entry name" value="CHITIN SYNTHASE"/>
    <property type="match status" value="1"/>
</dbReference>
<keyword evidence="5" id="KW-0808">Transferase</keyword>